<dbReference type="PROSITE" id="PS51189">
    <property type="entry name" value="FAT"/>
    <property type="match status" value="1"/>
</dbReference>
<dbReference type="GO" id="GO:0005524">
    <property type="term" value="F:ATP binding"/>
    <property type="evidence" value="ECO:0007669"/>
    <property type="project" value="UniProtKB-KW"/>
</dbReference>
<evidence type="ECO:0000256" key="12">
    <source>
        <dbReference type="ARBA" id="ARBA00047899"/>
    </source>
</evidence>
<dbReference type="PANTHER" id="PTHR11139:SF125">
    <property type="entry name" value="SERINE_THREONINE-PROTEIN KINASE MEC1"/>
    <property type="match status" value="1"/>
</dbReference>
<dbReference type="Pfam" id="PF08064">
    <property type="entry name" value="UME"/>
    <property type="match status" value="1"/>
</dbReference>
<dbReference type="Gene3D" id="1.10.1070.11">
    <property type="entry name" value="Phosphatidylinositol 3-/4-kinase, catalytic domain"/>
    <property type="match status" value="1"/>
</dbReference>
<dbReference type="VEuPathDB" id="FungiDB:PSHT_00893"/>
<feature type="domain" description="FAT" evidence="16">
    <location>
        <begin position="1663"/>
        <end position="2302"/>
    </location>
</feature>
<dbReference type="InterPro" id="IPR016024">
    <property type="entry name" value="ARM-type_fold"/>
</dbReference>
<dbReference type="SMART" id="SM00146">
    <property type="entry name" value="PI3Kc"/>
    <property type="match status" value="1"/>
</dbReference>
<dbReference type="Pfam" id="PF25030">
    <property type="entry name" value="M-HEAT_ATR"/>
    <property type="match status" value="1"/>
</dbReference>
<dbReference type="GO" id="GO:0000077">
    <property type="term" value="P:DNA damage checkpoint signaling"/>
    <property type="evidence" value="ECO:0007669"/>
    <property type="project" value="TreeGrafter"/>
</dbReference>
<dbReference type="GO" id="GO:0006281">
    <property type="term" value="P:DNA repair"/>
    <property type="evidence" value="ECO:0007669"/>
    <property type="project" value="UniProtKB-KW"/>
</dbReference>
<dbReference type="EC" id="2.7.11.1" evidence="3"/>
<reference evidence="19" key="3">
    <citation type="journal article" date="2018" name="Mol. Plant Microbe Interact.">
        <title>Genome sequence resources for the wheat stripe rust pathogen (Puccinia striiformis f. sp. tritici) and the barley stripe rust pathogen (Puccinia striiformis f. sp. hordei).</title>
        <authorList>
            <person name="Xia C."/>
            <person name="Wang M."/>
            <person name="Yin C."/>
            <person name="Cornejo O.E."/>
            <person name="Hulbert S.H."/>
            <person name="Chen X."/>
        </authorList>
    </citation>
    <scope>NUCLEOTIDE SEQUENCE [LARGE SCALE GENOMIC DNA]</scope>
    <source>
        <strain evidence="19">93TX-2</strain>
    </source>
</reference>
<evidence type="ECO:0000256" key="13">
    <source>
        <dbReference type="ARBA" id="ARBA00048679"/>
    </source>
</evidence>
<evidence type="ECO:0000259" key="17">
    <source>
        <dbReference type="PROSITE" id="PS51190"/>
    </source>
</evidence>
<comment type="caution">
    <text evidence="18">The sequence shown here is derived from an EMBL/GenBank/DDBJ whole genome shotgun (WGS) entry which is preliminary data.</text>
</comment>
<dbReference type="SUPFAM" id="SSF56112">
    <property type="entry name" value="Protein kinase-like (PK-like)"/>
    <property type="match status" value="1"/>
</dbReference>
<keyword evidence="6" id="KW-0547">Nucleotide-binding</keyword>
<evidence type="ECO:0000256" key="6">
    <source>
        <dbReference type="ARBA" id="ARBA00022741"/>
    </source>
</evidence>
<name>A0A2S4WLN2_9BASI</name>
<evidence type="ECO:0000256" key="14">
    <source>
        <dbReference type="SAM" id="MobiDB-lite"/>
    </source>
</evidence>
<dbReference type="GO" id="GO:0005634">
    <property type="term" value="C:nucleus"/>
    <property type="evidence" value="ECO:0007669"/>
    <property type="project" value="UniProtKB-SubCell"/>
</dbReference>
<dbReference type="PROSITE" id="PS51190">
    <property type="entry name" value="FATC"/>
    <property type="match status" value="1"/>
</dbReference>
<evidence type="ECO:0000256" key="11">
    <source>
        <dbReference type="ARBA" id="ARBA00023242"/>
    </source>
</evidence>
<evidence type="ECO:0000259" key="15">
    <source>
        <dbReference type="PROSITE" id="PS50290"/>
    </source>
</evidence>
<evidence type="ECO:0000313" key="18">
    <source>
        <dbReference type="EMBL" id="POW22700.1"/>
    </source>
</evidence>
<evidence type="ECO:0000256" key="10">
    <source>
        <dbReference type="ARBA" id="ARBA00023204"/>
    </source>
</evidence>
<dbReference type="OrthoDB" id="381190at2759"/>
<dbReference type="InterPro" id="IPR012993">
    <property type="entry name" value="UME"/>
</dbReference>
<dbReference type="InterPro" id="IPR050517">
    <property type="entry name" value="DDR_Repair_Kinase"/>
</dbReference>
<keyword evidence="7" id="KW-0227">DNA damage</keyword>
<evidence type="ECO:0000256" key="3">
    <source>
        <dbReference type="ARBA" id="ARBA00012513"/>
    </source>
</evidence>
<feature type="region of interest" description="Disordered" evidence="14">
    <location>
        <begin position="562"/>
        <end position="606"/>
    </location>
</feature>
<feature type="domain" description="FATC" evidence="17">
    <location>
        <begin position="2743"/>
        <end position="2775"/>
    </location>
</feature>
<organism evidence="18 19">
    <name type="scientific">Puccinia striiformis</name>
    <dbReference type="NCBI Taxonomy" id="27350"/>
    <lineage>
        <taxon>Eukaryota</taxon>
        <taxon>Fungi</taxon>
        <taxon>Dikarya</taxon>
        <taxon>Basidiomycota</taxon>
        <taxon>Pucciniomycotina</taxon>
        <taxon>Pucciniomycetes</taxon>
        <taxon>Pucciniales</taxon>
        <taxon>Pucciniaceae</taxon>
        <taxon>Puccinia</taxon>
    </lineage>
</organism>
<evidence type="ECO:0000256" key="5">
    <source>
        <dbReference type="ARBA" id="ARBA00022679"/>
    </source>
</evidence>
<evidence type="ECO:0000256" key="1">
    <source>
        <dbReference type="ARBA" id="ARBA00004123"/>
    </source>
</evidence>
<feature type="compositionally biased region" description="Polar residues" evidence="14">
    <location>
        <begin position="594"/>
        <end position="606"/>
    </location>
</feature>
<gene>
    <name evidence="18" type="ORF">PSHT_00893</name>
</gene>
<dbReference type="InterPro" id="IPR011009">
    <property type="entry name" value="Kinase-like_dom_sf"/>
</dbReference>
<reference evidence="18 19" key="1">
    <citation type="submission" date="2017-12" db="EMBL/GenBank/DDBJ databases">
        <title>Gene loss provides genomic basis for host adaptation in cereal stripe rust fungi.</title>
        <authorList>
            <person name="Xia C."/>
        </authorList>
    </citation>
    <scope>NUCLEOTIDE SEQUENCE [LARGE SCALE GENOMIC DNA]</scope>
    <source>
        <strain evidence="18 19">93TX-2</strain>
    </source>
</reference>
<dbReference type="PANTHER" id="PTHR11139">
    <property type="entry name" value="ATAXIA TELANGIECTASIA MUTATED ATM -RELATED"/>
    <property type="match status" value="1"/>
</dbReference>
<dbReference type="VEuPathDB" id="FungiDB:PSTT_04246"/>
<dbReference type="InterPro" id="IPR057564">
    <property type="entry name" value="HEAT_ATR"/>
</dbReference>
<protein>
    <recommendedName>
        <fullName evidence="3">non-specific serine/threonine protein kinase</fullName>
        <ecNumber evidence="3">2.7.11.1</ecNumber>
    </recommendedName>
</protein>
<dbReference type="InterPro" id="IPR003152">
    <property type="entry name" value="FATC_dom"/>
</dbReference>
<dbReference type="Proteomes" id="UP000238274">
    <property type="component" value="Unassembled WGS sequence"/>
</dbReference>
<dbReference type="Pfam" id="PF02259">
    <property type="entry name" value="FAT"/>
    <property type="match status" value="1"/>
</dbReference>
<evidence type="ECO:0000256" key="2">
    <source>
        <dbReference type="ARBA" id="ARBA00010769"/>
    </source>
</evidence>
<dbReference type="Pfam" id="PF02260">
    <property type="entry name" value="FATC"/>
    <property type="match status" value="1"/>
</dbReference>
<keyword evidence="10" id="KW-0234">DNA repair</keyword>
<reference evidence="19" key="2">
    <citation type="journal article" date="2018" name="BMC Genomics">
        <title>Genomic insights into host adaptation between the wheat stripe rust pathogen (Puccinia striiformis f. sp. tritici) and the barley stripe rust pathogen (Puccinia striiformis f. sp. hordei).</title>
        <authorList>
            <person name="Xia C."/>
            <person name="Wang M."/>
            <person name="Yin C."/>
            <person name="Cornejo O.E."/>
            <person name="Hulbert S.H."/>
            <person name="Chen X."/>
        </authorList>
    </citation>
    <scope>NUCLEOTIDE SEQUENCE [LARGE SCALE GENOMIC DNA]</scope>
    <source>
        <strain evidence="19">93TX-2</strain>
    </source>
</reference>
<dbReference type="SMART" id="SM01343">
    <property type="entry name" value="FATC"/>
    <property type="match status" value="1"/>
</dbReference>
<dbReference type="GO" id="GO:0005694">
    <property type="term" value="C:chromosome"/>
    <property type="evidence" value="ECO:0007669"/>
    <property type="project" value="TreeGrafter"/>
</dbReference>
<evidence type="ECO:0000259" key="16">
    <source>
        <dbReference type="PROSITE" id="PS51189"/>
    </source>
</evidence>
<dbReference type="Gene3D" id="3.30.1010.10">
    <property type="entry name" value="Phosphatidylinositol 3-kinase Catalytic Subunit, Chain A, domain 4"/>
    <property type="match status" value="1"/>
</dbReference>
<dbReference type="InterPro" id="IPR036940">
    <property type="entry name" value="PI3/4_kinase_cat_sf"/>
</dbReference>
<evidence type="ECO:0000256" key="7">
    <source>
        <dbReference type="ARBA" id="ARBA00022763"/>
    </source>
</evidence>
<comment type="similarity">
    <text evidence="2">Belongs to the PI3/PI4-kinase family. ATM subfamily.</text>
</comment>
<keyword evidence="4" id="KW-0723">Serine/threonine-protein kinase</keyword>
<comment type="catalytic activity">
    <reaction evidence="13">
        <text>L-seryl-[protein] + ATP = O-phospho-L-seryl-[protein] + ADP + H(+)</text>
        <dbReference type="Rhea" id="RHEA:17989"/>
        <dbReference type="Rhea" id="RHEA-COMP:9863"/>
        <dbReference type="Rhea" id="RHEA-COMP:11604"/>
        <dbReference type="ChEBI" id="CHEBI:15378"/>
        <dbReference type="ChEBI" id="CHEBI:29999"/>
        <dbReference type="ChEBI" id="CHEBI:30616"/>
        <dbReference type="ChEBI" id="CHEBI:83421"/>
        <dbReference type="ChEBI" id="CHEBI:456216"/>
        <dbReference type="EC" id="2.7.11.1"/>
    </reaction>
</comment>
<comment type="subcellular location">
    <subcellularLocation>
        <location evidence="1">Nucleus</location>
    </subcellularLocation>
</comment>
<keyword evidence="19" id="KW-1185">Reference proteome</keyword>
<dbReference type="PROSITE" id="PS50290">
    <property type="entry name" value="PI3_4_KINASE_3"/>
    <property type="match status" value="1"/>
</dbReference>
<comment type="catalytic activity">
    <reaction evidence="12">
        <text>L-threonyl-[protein] + ATP = O-phospho-L-threonyl-[protein] + ADP + H(+)</text>
        <dbReference type="Rhea" id="RHEA:46608"/>
        <dbReference type="Rhea" id="RHEA-COMP:11060"/>
        <dbReference type="Rhea" id="RHEA-COMP:11605"/>
        <dbReference type="ChEBI" id="CHEBI:15378"/>
        <dbReference type="ChEBI" id="CHEBI:30013"/>
        <dbReference type="ChEBI" id="CHEBI:30616"/>
        <dbReference type="ChEBI" id="CHEBI:61977"/>
        <dbReference type="ChEBI" id="CHEBI:456216"/>
        <dbReference type="EC" id="2.7.11.1"/>
    </reaction>
</comment>
<dbReference type="GO" id="GO:0004674">
    <property type="term" value="F:protein serine/threonine kinase activity"/>
    <property type="evidence" value="ECO:0007669"/>
    <property type="project" value="UniProtKB-KW"/>
</dbReference>
<evidence type="ECO:0000256" key="8">
    <source>
        <dbReference type="ARBA" id="ARBA00022777"/>
    </source>
</evidence>
<dbReference type="InterPro" id="IPR000403">
    <property type="entry name" value="PI3/4_kinase_cat_dom"/>
</dbReference>
<accession>A0A2S4WLN2</accession>
<dbReference type="InterPro" id="IPR014009">
    <property type="entry name" value="PIK_FAT"/>
</dbReference>
<keyword evidence="9" id="KW-0067">ATP-binding</keyword>
<keyword evidence="8" id="KW-0418">Kinase</keyword>
<dbReference type="SMART" id="SM00802">
    <property type="entry name" value="UME"/>
    <property type="match status" value="1"/>
</dbReference>
<dbReference type="PROSITE" id="PS00916">
    <property type="entry name" value="PI3_4_KINASE_2"/>
    <property type="match status" value="1"/>
</dbReference>
<dbReference type="GO" id="GO:0000723">
    <property type="term" value="P:telomere maintenance"/>
    <property type="evidence" value="ECO:0007669"/>
    <property type="project" value="TreeGrafter"/>
</dbReference>
<dbReference type="InterPro" id="IPR056802">
    <property type="entry name" value="ATR-like_M-HEAT"/>
</dbReference>
<dbReference type="CDD" id="cd00892">
    <property type="entry name" value="PIKKc_ATR"/>
    <property type="match status" value="1"/>
</dbReference>
<feature type="domain" description="PI3K/PI4K catalytic" evidence="15">
    <location>
        <begin position="2415"/>
        <end position="2759"/>
    </location>
</feature>
<keyword evidence="11" id="KW-0539">Nucleus</keyword>
<dbReference type="EMBL" id="PKSM01000007">
    <property type="protein sequence ID" value="POW22700.1"/>
    <property type="molecule type" value="Genomic_DNA"/>
</dbReference>
<dbReference type="SUPFAM" id="SSF48371">
    <property type="entry name" value="ARM repeat"/>
    <property type="match status" value="2"/>
</dbReference>
<evidence type="ECO:0000313" key="19">
    <source>
        <dbReference type="Proteomes" id="UP000238274"/>
    </source>
</evidence>
<evidence type="ECO:0000256" key="4">
    <source>
        <dbReference type="ARBA" id="ARBA00022527"/>
    </source>
</evidence>
<proteinExistence type="inferred from homology"/>
<keyword evidence="5" id="KW-0808">Transferase</keyword>
<dbReference type="Pfam" id="PF23593">
    <property type="entry name" value="HEAT_ATR"/>
    <property type="match status" value="1"/>
</dbReference>
<evidence type="ECO:0000256" key="9">
    <source>
        <dbReference type="ARBA" id="ARBA00022840"/>
    </source>
</evidence>
<dbReference type="InterPro" id="IPR003151">
    <property type="entry name" value="PIK-rel_kinase_FAT"/>
</dbReference>
<dbReference type="Pfam" id="PF00454">
    <property type="entry name" value="PI3_PI4_kinase"/>
    <property type="match status" value="1"/>
</dbReference>
<dbReference type="InterPro" id="IPR018936">
    <property type="entry name" value="PI3/4_kinase_CS"/>
</dbReference>
<sequence length="2775" mass="312227">MSQRLSFQDFNNAFGANDAPTSTARILESIIRPSSTLDGGRGTSSLGIEQATALIRVVFNGSLDQFFHIHKWQGMVTAYKEKELSNATKNILGFTFGKEFCRVPVLLIRRFPQARDHQDLCQRAQGSVPRTQADGENTSPVPLEEELSIWLLIRLLYCAATTRDAPTGHLSDDLRAGRIDFVSCLEASARSIHYYMFCSTDREIRAVRAARAADFVKLWTTINEEIRSMIMGWMEGGEHLGCIELLGTDRRTQIPLTEGPADSLQLDQRPFIIPIISQSFATNLLLTSLRIYFRIIHHSIYFLNTIPSAVEGLVTLWEYTMRSFPEGHDQRVLDDLTEMLGWFFEEPSGPAQLLLDKAPQEEPNYLASHIKSRSPVSLDKLCSAIIDQTCKLFPSRTSSDQIQLADKPCSQNIILLFLKILCWLADENGKVTMSKTSSSVTRLVVKHGKLMIDDLLSNSETALNIANPNLQMMSLALLCCPMDTQYGRAKYQNISQGTYASYQLMDSGSISRFESLLSAFTPKWTQQISAQKYGTGLGKFLHWLNQGLRAIHLRLITTKTQSPTRKRKRVDVPEVDHAGPTSTNNDEPIASHGNLPTRSQRQTCENTTTSATSLHCNMISLLTSCSALADLSSDLGKHNLPSILLKSLERITSFISNRAEDCRPQIEMFQNVERGFDLLGSLICNSALEHPDFLNTAESGNLSYLPRDDLRNLFQCSSCDRCHLDPTKARPSQSKFLPRCILTSSIMLCYNSDLLSYLNQKNAKLDSKEKSIQLAKSGARLAFIRFLTRVLNHTAIADISSIKESHIVCPSEVNQRIASVLERGSRMERTAAGRMLAAVFSSSLELLSLWPAGQLSDFQLDPVLQQIASLAKNGSFKVQETLAITIIHCFELTRVTDLELIEQGRVEPNDSLGYRIVTILLRQMCRRSSYLLGIIRTEMSFLSRRIGLSIYASLDRYLPSLSIFMLIDLKCDSYGSVLFAELLGISPEIFLTSTARYTLPLLVLNSHSTMIEKIAKAKDETVPAILIAQGSEILTELCFRSTPKELKKGAEIFHRLLNSGRENSSDPNQKPIQISTLVEVSAAIIYHRLIVKVGNDADRARGPERVKAALRKVLMLKKSLADWNEIPTDKEIQAELGNNILPILSYMNGSLQDLRGKITMAEKIKVMHGLGNLIYLVDSGVSSYAPQIMTSLQASLVIPVLRSSTLQTWDVFVKVTPVNDLMPFIGQITAAVVSVWPQMTADQIDVAISMVQHILRKRPQLGHYAYDIADFSGLSTSAIPSHDFTRVHSALVGITQQLASIKTPLTWTDKLKHLIGRINSESEIVIRQSLKELSILLEKDPEKMKMLMAGDTFHHLVGDVVKALIGVTARCSDTSDDIKSMAFECLGTVGAVDPDRCEISDEKTGMVLASNFSDHEESVNFALHLLQEELIGAYRSAHDSRLHNFLTYAIQELLKFCEFTSDLLDSRRSGNVPSSIRKKWQSMPSHIVDSISPLLSSKFRFSFTNNISQNVPTYSHTTLYNSWLQHWLLRLITLVENKDAKEIFMPFLGTIRAGDAVISQKLLPHIALHIVISGSPEELENMKLEIVTVLEDQVERKSGFSPEGRQLVAQTIFGLMDHFSRWIRDRQADKGSADNAGSRRRDSRSDAAMIRVKSIITQISPELIASAALYCKDHARALLNIEQQILKLEGGQVASGQSLIVDESTDNISPQEQLQKYYEKAHEIYAAVDEPDGMEGISAKITAPSIPHQIREHESTGRWTSAQSCWEVQLQRHPEELRSHLGLLRCLRNLGHYDSLRAHIVGVLQSHPDWERELAPFSVESSLVSNNWEGLSRAVQVGSPESPEVIFGKVVDMLLNSDEQSFNEAMKDARIRLGNQIFGASRKDAYKRMYDSVIYLHILHELPMIDQACCESSSVAHLSKIELKGGFTTGRNLMNHLDFRLESISPAFRYREQLLRLRRATFQLRSRGAPAVGQLWVQTAKIARKAGHLQTAYSAVLQASELKAPTAFIQQAKLMKLEDQLCKAVFKLDDNLKKTPVPSADESFDRVNEICPRDYAKAALQRVRWMDEVDRYPANDIVERFEKLCEENPSWASSYYYFGRFYDERASQVVPCAKTPSAQKNSSRIAVAEYTYHCCKNFQKSLTFGTKFIYQALPRLLTLYFSFGEHPDLLTVFKSAEKKKKPADIRHDDYTQALRLDELGVVFLRVDKVIHNAVKKLPVFEVSLPSIVFLCNIYKESTDHRPFCFLMAINVLIKWLTVLPQVVSRVMHKSTHVQAIVHRILTHVLRSYPDQALWSMVSGVESSNSARSSRCIWVMQDAANGTNGAKPQLPSQGLSLKIAQCRKLVKQLLKLCNFPVKTGTKQLSLHDVFPALQQCSPCEMVIPVQYSLIASLPPNDVNFASHQPFPSGLATIQNFIDKITIMSSLQKPRKIGIVGSDGRVYPFLCKPKDDLRKDARLMEFNSMINKLLKKDSESRRRNLRKFCLPHISGLKRNIRFDSRRLTMETEITVHSISDIRTYAVVVLNEECGLLEWVSNTIPFRHILTDLYIPKGVHIWSNDLKLMSEKIRKHRDDWDKVKEIFENEILPKFPSVFQQWFLNNFPDPTSWLRSRQAYGRTCAVMSMVGFVLGLGDRHGENILLDSATGDVVHVDFNCLFDKGRTFEVSENVPFRLTHNLVSGLGITGVEGVFRRASEIGCPSVSKRKGVDAPTEEYVAREAKKALEPISRKLTGFQITSSISGKYDRQMSTENQVDSLINEARDNRHLGRMYFGWGPYL</sequence>